<dbReference type="PANTHER" id="PTHR34146">
    <property type="entry name" value="POLYNUCLEOTIDYL TRANSFERASE, RIBONUCLEASE H-LIKE SUPERFAMILY PROTEIN-RELATED"/>
    <property type="match status" value="1"/>
</dbReference>
<dbReference type="Proteomes" id="UP000264353">
    <property type="component" value="Chromosome A9"/>
</dbReference>
<name>A0A397XTV0_BRACM</name>
<dbReference type="EMBL" id="CM010636">
    <property type="protein sequence ID" value="RID44681.1"/>
    <property type="molecule type" value="Genomic_DNA"/>
</dbReference>
<evidence type="ECO:0000313" key="1">
    <source>
        <dbReference type="EMBL" id="RID44681.1"/>
    </source>
</evidence>
<sequence>MAISQIKRLDFNPVTFCGDSGVFYKQFPQHKELPMVQKPMSLSCPTYIEDTGNLINDEKASFSFQKIPKSCNTQADNLAKEGRMKNLNYVVCWNLV</sequence>
<dbReference type="InterPro" id="IPR036397">
    <property type="entry name" value="RNaseH_sf"/>
</dbReference>
<dbReference type="Gene3D" id="3.30.420.10">
    <property type="entry name" value="Ribonuclease H-like superfamily/Ribonuclease H"/>
    <property type="match status" value="1"/>
</dbReference>
<reference evidence="1 2" key="1">
    <citation type="submission" date="2018-06" db="EMBL/GenBank/DDBJ databases">
        <title>WGS assembly of Brassica rapa FPsc.</title>
        <authorList>
            <person name="Bowman J."/>
            <person name="Kohchi T."/>
            <person name="Yamato K."/>
            <person name="Jenkins J."/>
            <person name="Shu S."/>
            <person name="Ishizaki K."/>
            <person name="Yamaoka S."/>
            <person name="Nishihama R."/>
            <person name="Nakamura Y."/>
            <person name="Berger F."/>
            <person name="Adam C."/>
            <person name="Aki S."/>
            <person name="Althoff F."/>
            <person name="Araki T."/>
            <person name="Arteaga-Vazquez M."/>
            <person name="Balasubrmanian S."/>
            <person name="Bauer D."/>
            <person name="Boehm C."/>
            <person name="Briginshaw L."/>
            <person name="Caballero-Perez J."/>
            <person name="Catarino B."/>
            <person name="Chen F."/>
            <person name="Chiyoda S."/>
            <person name="Chovatia M."/>
            <person name="Davies K."/>
            <person name="Delmans M."/>
            <person name="Demura T."/>
            <person name="Dierschke T."/>
            <person name="Dolan L."/>
            <person name="Dorantes-Acosta A."/>
            <person name="Eklund D."/>
            <person name="Florent S."/>
            <person name="Flores-Sandoval E."/>
            <person name="Fujiyama A."/>
            <person name="Fukuzawa H."/>
            <person name="Galik B."/>
            <person name="Grimanelli D."/>
            <person name="Grimwood J."/>
            <person name="Grossniklaus U."/>
            <person name="Hamada T."/>
            <person name="Haseloff J."/>
            <person name="Hetherington A."/>
            <person name="Higo A."/>
            <person name="Hirakawa Y."/>
            <person name="Hundley H."/>
            <person name="Ikeda Y."/>
            <person name="Inoue K."/>
            <person name="Inoue S."/>
            <person name="Ishida S."/>
            <person name="Jia Q."/>
            <person name="Kakita M."/>
            <person name="Kanazawa T."/>
            <person name="Kawai Y."/>
            <person name="Kawashima T."/>
            <person name="Kennedy M."/>
            <person name="Kinose K."/>
            <person name="Kinoshita T."/>
            <person name="Kohara Y."/>
            <person name="Koide E."/>
            <person name="Komatsu K."/>
            <person name="Kopischke S."/>
            <person name="Kubo M."/>
            <person name="Kyozuka J."/>
            <person name="Lagercrantz U."/>
            <person name="Lin S."/>
            <person name="Lindquist E."/>
            <person name="Lipzen A."/>
            <person name="Lu C."/>
            <person name="Luna E."/>
            <person name="Martienssen R."/>
            <person name="Minamino N."/>
            <person name="Mizutani M."/>
            <person name="Mizutani M."/>
            <person name="Mochizuki N."/>
            <person name="Monte I."/>
            <person name="Mosher R."/>
            <person name="Nagasaki H."/>
            <person name="Nakagami H."/>
            <person name="Naramoto S."/>
            <person name="Nishitani K."/>
            <person name="Ohtani M."/>
            <person name="Okamoto T."/>
            <person name="Okumura M."/>
            <person name="Phillips J."/>
            <person name="Pollak B."/>
            <person name="Reinders A."/>
            <person name="Roevekamp M."/>
            <person name="Sano R."/>
            <person name="Sawa S."/>
            <person name="Schmid M."/>
            <person name="Shirakawa M."/>
            <person name="Solano R."/>
            <person name="Spunde A."/>
            <person name="Suetsugu N."/>
            <person name="Sugano S."/>
            <person name="Sugiyama A."/>
            <person name="Sun R."/>
            <person name="Suzuki Y."/>
            <person name="Takenaka M."/>
            <person name="Takezawa D."/>
            <person name="Tomogane H."/>
            <person name="Tsuzuki M."/>
            <person name="Ueda T."/>
            <person name="Umeda M."/>
            <person name="Ward J."/>
            <person name="Watanabe Y."/>
            <person name="Yazaki K."/>
            <person name="Yokoyama R."/>
            <person name="Yoshitake Y."/>
            <person name="Yotsui I."/>
            <person name="Zachgo S."/>
            <person name="Schmutz J."/>
        </authorList>
    </citation>
    <scope>NUCLEOTIDE SEQUENCE [LARGE SCALE GENOMIC DNA]</scope>
    <source>
        <strain evidence="2">cv. B-3</strain>
    </source>
</reference>
<proteinExistence type="predicted"/>
<dbReference type="AlphaFoldDB" id="A0A397XTV0"/>
<gene>
    <name evidence="1" type="ORF">BRARA_I01461</name>
</gene>
<evidence type="ECO:0008006" key="3">
    <source>
        <dbReference type="Google" id="ProtNLM"/>
    </source>
</evidence>
<accession>A0A397XTV0</accession>
<dbReference type="GO" id="GO:0003676">
    <property type="term" value="F:nucleic acid binding"/>
    <property type="evidence" value="ECO:0007669"/>
    <property type="project" value="InterPro"/>
</dbReference>
<organism evidence="1 2">
    <name type="scientific">Brassica campestris</name>
    <name type="common">Field mustard</name>
    <dbReference type="NCBI Taxonomy" id="3711"/>
    <lineage>
        <taxon>Eukaryota</taxon>
        <taxon>Viridiplantae</taxon>
        <taxon>Streptophyta</taxon>
        <taxon>Embryophyta</taxon>
        <taxon>Tracheophyta</taxon>
        <taxon>Spermatophyta</taxon>
        <taxon>Magnoliopsida</taxon>
        <taxon>eudicotyledons</taxon>
        <taxon>Gunneridae</taxon>
        <taxon>Pentapetalae</taxon>
        <taxon>rosids</taxon>
        <taxon>malvids</taxon>
        <taxon>Brassicales</taxon>
        <taxon>Brassicaceae</taxon>
        <taxon>Brassiceae</taxon>
        <taxon>Brassica</taxon>
    </lineage>
</organism>
<evidence type="ECO:0000313" key="2">
    <source>
        <dbReference type="Proteomes" id="UP000264353"/>
    </source>
</evidence>
<dbReference type="PANTHER" id="PTHR34146:SF3">
    <property type="entry name" value="POLYNUCLEOTIDYL TRANSFERASE, RIBONUCLEASE H-LIKE SUPERFAMILY PROTEIN"/>
    <property type="match status" value="1"/>
</dbReference>
<protein>
    <recommendedName>
        <fullName evidence="3">RNase H type-1 domain-containing protein</fullName>
    </recommendedName>
</protein>